<comment type="caution">
    <text evidence="2">The sequence shown here is derived from an EMBL/GenBank/DDBJ whole genome shotgun (WGS) entry which is preliminary data.</text>
</comment>
<accession>A0AAN6Z241</accession>
<evidence type="ECO:0000313" key="2">
    <source>
        <dbReference type="EMBL" id="KAK4122167.1"/>
    </source>
</evidence>
<protein>
    <submittedName>
        <fullName evidence="2">Uncharacterized protein</fullName>
    </submittedName>
</protein>
<reference evidence="2" key="1">
    <citation type="journal article" date="2023" name="Mol. Phylogenet. Evol.">
        <title>Genome-scale phylogeny and comparative genomics of the fungal order Sordariales.</title>
        <authorList>
            <person name="Hensen N."/>
            <person name="Bonometti L."/>
            <person name="Westerberg I."/>
            <person name="Brannstrom I.O."/>
            <person name="Guillou S."/>
            <person name="Cros-Aarteil S."/>
            <person name="Calhoun S."/>
            <person name="Haridas S."/>
            <person name="Kuo A."/>
            <person name="Mondo S."/>
            <person name="Pangilinan J."/>
            <person name="Riley R."/>
            <person name="LaButti K."/>
            <person name="Andreopoulos B."/>
            <person name="Lipzen A."/>
            <person name="Chen C."/>
            <person name="Yan M."/>
            <person name="Daum C."/>
            <person name="Ng V."/>
            <person name="Clum A."/>
            <person name="Steindorff A."/>
            <person name="Ohm R.A."/>
            <person name="Martin F."/>
            <person name="Silar P."/>
            <person name="Natvig D.O."/>
            <person name="Lalanne C."/>
            <person name="Gautier V."/>
            <person name="Ament-Velasquez S.L."/>
            <person name="Kruys A."/>
            <person name="Hutchinson M.I."/>
            <person name="Powell A.J."/>
            <person name="Barry K."/>
            <person name="Miller A.N."/>
            <person name="Grigoriev I.V."/>
            <person name="Debuchy R."/>
            <person name="Gladieux P."/>
            <person name="Hiltunen Thoren M."/>
            <person name="Johannesson H."/>
        </authorList>
    </citation>
    <scope>NUCLEOTIDE SEQUENCE</scope>
    <source>
        <strain evidence="2">CBS 731.68</strain>
    </source>
</reference>
<gene>
    <name evidence="2" type="ORF">N657DRAFT_492933</name>
</gene>
<keyword evidence="3" id="KW-1185">Reference proteome</keyword>
<evidence type="ECO:0000256" key="1">
    <source>
        <dbReference type="SAM" id="MobiDB-lite"/>
    </source>
</evidence>
<evidence type="ECO:0000313" key="3">
    <source>
        <dbReference type="Proteomes" id="UP001302602"/>
    </source>
</evidence>
<dbReference type="AlphaFoldDB" id="A0AAN6Z241"/>
<dbReference type="Proteomes" id="UP001302602">
    <property type="component" value="Unassembled WGS sequence"/>
</dbReference>
<name>A0AAN6Z241_9PEZI</name>
<dbReference type="GeneID" id="87824411"/>
<feature type="compositionally biased region" description="Basic and acidic residues" evidence="1">
    <location>
        <begin position="40"/>
        <end position="55"/>
    </location>
</feature>
<dbReference type="EMBL" id="MU853231">
    <property type="protein sequence ID" value="KAK4122167.1"/>
    <property type="molecule type" value="Genomic_DNA"/>
</dbReference>
<sequence>MDTSLRDTSSLLRVHECMMIPSNPRAADRKAGPTQPKTLPDYRERPETRSADRSTSKCSLPFYNPIPHHRSILTLSFRRTPISTGTLAHYLLPPPPPPTTALHHHRQHNSLPHPWLALQPLSLPLSLTKRRPLPAIAESELNSCFAGAGHIGLALTDSAVALLLFSQDLIVLFLKSVVFGLGQPPVGDGQLRCRFGIGDTEMAESRSEIGD</sequence>
<feature type="region of interest" description="Disordered" evidence="1">
    <location>
        <begin position="20"/>
        <end position="58"/>
    </location>
</feature>
<organism evidence="2 3">
    <name type="scientific">Parathielavia appendiculata</name>
    <dbReference type="NCBI Taxonomy" id="2587402"/>
    <lineage>
        <taxon>Eukaryota</taxon>
        <taxon>Fungi</taxon>
        <taxon>Dikarya</taxon>
        <taxon>Ascomycota</taxon>
        <taxon>Pezizomycotina</taxon>
        <taxon>Sordariomycetes</taxon>
        <taxon>Sordariomycetidae</taxon>
        <taxon>Sordariales</taxon>
        <taxon>Chaetomiaceae</taxon>
        <taxon>Parathielavia</taxon>
    </lineage>
</organism>
<proteinExistence type="predicted"/>
<dbReference type="RefSeq" id="XP_062645938.1">
    <property type="nucleotide sequence ID" value="XM_062787641.1"/>
</dbReference>
<reference evidence="2" key="2">
    <citation type="submission" date="2023-05" db="EMBL/GenBank/DDBJ databases">
        <authorList>
            <consortium name="Lawrence Berkeley National Laboratory"/>
            <person name="Steindorff A."/>
            <person name="Hensen N."/>
            <person name="Bonometti L."/>
            <person name="Westerberg I."/>
            <person name="Brannstrom I.O."/>
            <person name="Guillou S."/>
            <person name="Cros-Aarteil S."/>
            <person name="Calhoun S."/>
            <person name="Haridas S."/>
            <person name="Kuo A."/>
            <person name="Mondo S."/>
            <person name="Pangilinan J."/>
            <person name="Riley R."/>
            <person name="Labutti K."/>
            <person name="Andreopoulos B."/>
            <person name="Lipzen A."/>
            <person name="Chen C."/>
            <person name="Yanf M."/>
            <person name="Daum C."/>
            <person name="Ng V."/>
            <person name="Clum A."/>
            <person name="Ohm R."/>
            <person name="Martin F."/>
            <person name="Silar P."/>
            <person name="Natvig D."/>
            <person name="Lalanne C."/>
            <person name="Gautier V."/>
            <person name="Ament-Velasquez S.L."/>
            <person name="Kruys A."/>
            <person name="Hutchinson M.I."/>
            <person name="Powell A.J."/>
            <person name="Barry K."/>
            <person name="Miller A.N."/>
            <person name="Grigoriev I.V."/>
            <person name="Debuchy R."/>
            <person name="Gladieux P."/>
            <person name="Thoren M.H."/>
            <person name="Johannesson H."/>
        </authorList>
    </citation>
    <scope>NUCLEOTIDE SEQUENCE</scope>
    <source>
        <strain evidence="2">CBS 731.68</strain>
    </source>
</reference>